<dbReference type="PROSITE" id="PS50931">
    <property type="entry name" value="HTH_LYSR"/>
    <property type="match status" value="1"/>
</dbReference>
<proteinExistence type="inferred from homology"/>
<accession>A0A917C7M5</accession>
<evidence type="ECO:0000313" key="6">
    <source>
        <dbReference type="EMBL" id="GGF71613.1"/>
    </source>
</evidence>
<gene>
    <name evidence="6" type="ORF">GCM10010912_15930</name>
</gene>
<evidence type="ECO:0000256" key="1">
    <source>
        <dbReference type="ARBA" id="ARBA00009437"/>
    </source>
</evidence>
<dbReference type="Pfam" id="PF03466">
    <property type="entry name" value="LysR_substrate"/>
    <property type="match status" value="1"/>
</dbReference>
<dbReference type="FunFam" id="1.10.10.10:FF:000001">
    <property type="entry name" value="LysR family transcriptional regulator"/>
    <property type="match status" value="1"/>
</dbReference>
<evidence type="ECO:0000313" key="7">
    <source>
        <dbReference type="Proteomes" id="UP000637643"/>
    </source>
</evidence>
<dbReference type="InterPro" id="IPR036390">
    <property type="entry name" value="WH_DNA-bd_sf"/>
</dbReference>
<reference evidence="6" key="1">
    <citation type="journal article" date="2014" name="Int. J. Syst. Evol. Microbiol.">
        <title>Complete genome sequence of Corynebacterium casei LMG S-19264T (=DSM 44701T), isolated from a smear-ripened cheese.</title>
        <authorList>
            <consortium name="US DOE Joint Genome Institute (JGI-PGF)"/>
            <person name="Walter F."/>
            <person name="Albersmeier A."/>
            <person name="Kalinowski J."/>
            <person name="Ruckert C."/>
        </authorList>
    </citation>
    <scope>NUCLEOTIDE SEQUENCE</scope>
    <source>
        <strain evidence="6">CGMCC 1.16134</strain>
    </source>
</reference>
<dbReference type="SUPFAM" id="SSF53850">
    <property type="entry name" value="Periplasmic binding protein-like II"/>
    <property type="match status" value="1"/>
</dbReference>
<dbReference type="PANTHER" id="PTHR30126">
    <property type="entry name" value="HTH-TYPE TRANSCRIPTIONAL REGULATOR"/>
    <property type="match status" value="1"/>
</dbReference>
<dbReference type="Pfam" id="PF00126">
    <property type="entry name" value="HTH_1"/>
    <property type="match status" value="1"/>
</dbReference>
<feature type="domain" description="HTH lysR-type" evidence="5">
    <location>
        <begin position="1"/>
        <end position="57"/>
    </location>
</feature>
<dbReference type="CDD" id="cd05466">
    <property type="entry name" value="PBP2_LTTR_substrate"/>
    <property type="match status" value="1"/>
</dbReference>
<keyword evidence="7" id="KW-1185">Reference proteome</keyword>
<comment type="similarity">
    <text evidence="1">Belongs to the LysR transcriptional regulatory family.</text>
</comment>
<dbReference type="AlphaFoldDB" id="A0A917C7M5"/>
<comment type="caution">
    <text evidence="6">The sequence shown here is derived from an EMBL/GenBank/DDBJ whole genome shotgun (WGS) entry which is preliminary data.</text>
</comment>
<keyword evidence="3" id="KW-0238">DNA-binding</keyword>
<dbReference type="Proteomes" id="UP000637643">
    <property type="component" value="Unassembled WGS sequence"/>
</dbReference>
<keyword evidence="4" id="KW-0804">Transcription</keyword>
<evidence type="ECO:0000256" key="2">
    <source>
        <dbReference type="ARBA" id="ARBA00023015"/>
    </source>
</evidence>
<dbReference type="Gene3D" id="3.40.190.10">
    <property type="entry name" value="Periplasmic binding protein-like II"/>
    <property type="match status" value="2"/>
</dbReference>
<dbReference type="GO" id="GO:0003700">
    <property type="term" value="F:DNA-binding transcription factor activity"/>
    <property type="evidence" value="ECO:0007669"/>
    <property type="project" value="InterPro"/>
</dbReference>
<evidence type="ECO:0000259" key="5">
    <source>
        <dbReference type="PROSITE" id="PS50931"/>
    </source>
</evidence>
<dbReference type="PANTHER" id="PTHR30126:SF40">
    <property type="entry name" value="HTH-TYPE TRANSCRIPTIONAL REGULATOR GLTR"/>
    <property type="match status" value="1"/>
</dbReference>
<evidence type="ECO:0000256" key="4">
    <source>
        <dbReference type="ARBA" id="ARBA00023163"/>
    </source>
</evidence>
<dbReference type="SUPFAM" id="SSF46785">
    <property type="entry name" value="Winged helix' DNA-binding domain"/>
    <property type="match status" value="1"/>
</dbReference>
<evidence type="ECO:0000256" key="3">
    <source>
        <dbReference type="ARBA" id="ARBA00023125"/>
    </source>
</evidence>
<dbReference type="InterPro" id="IPR036388">
    <property type="entry name" value="WH-like_DNA-bd_sf"/>
</dbReference>
<dbReference type="RefSeq" id="WP_189023634.1">
    <property type="nucleotide sequence ID" value="NZ_BMKR01000005.1"/>
</dbReference>
<reference evidence="6" key="2">
    <citation type="submission" date="2020-09" db="EMBL/GenBank/DDBJ databases">
        <authorList>
            <person name="Sun Q."/>
            <person name="Zhou Y."/>
        </authorList>
    </citation>
    <scope>NUCLEOTIDE SEQUENCE</scope>
    <source>
        <strain evidence="6">CGMCC 1.16134</strain>
    </source>
</reference>
<protein>
    <submittedName>
        <fullName evidence="6">LysR family transcriptional regulator</fullName>
    </submittedName>
</protein>
<dbReference type="InterPro" id="IPR000847">
    <property type="entry name" value="LysR_HTH_N"/>
</dbReference>
<keyword evidence="2" id="KW-0805">Transcription regulation</keyword>
<dbReference type="GO" id="GO:0000976">
    <property type="term" value="F:transcription cis-regulatory region binding"/>
    <property type="evidence" value="ECO:0007669"/>
    <property type="project" value="TreeGrafter"/>
</dbReference>
<dbReference type="EMBL" id="BMKR01000005">
    <property type="protein sequence ID" value="GGF71613.1"/>
    <property type="molecule type" value="Genomic_DNA"/>
</dbReference>
<dbReference type="PRINTS" id="PR00039">
    <property type="entry name" value="HTHLYSR"/>
</dbReference>
<name>A0A917C7M5_9BACL</name>
<sequence>MDLKTLKTFQTIVSAGSFNKAADELKYAQSTVTMQIQKLEADLGVQLIERGKQITLTEAGRLFHEQSRFIVSDMERLYSSMEDIRSGDGGRIRIGVTDPTASYRFPQLLQAFLDCFPKMDVSVEIAGTAALSKQLQHGELDLALCSAPELGEQLYFEPLFTETFALLLPGQHPLAYKEEITAEDLRGHRLLITAVNCPYRKKLESVLQESGGPPLDTRVIGSMTALKYYVAAGLGIALVPGIVLNPPPHGTVQRTLQGKTIDMVCGILCRISDYPLKVASARLAQFLQEQDYGTIGEQFKSIGV</sequence>
<dbReference type="Gene3D" id="1.10.10.10">
    <property type="entry name" value="Winged helix-like DNA-binding domain superfamily/Winged helix DNA-binding domain"/>
    <property type="match status" value="1"/>
</dbReference>
<dbReference type="InterPro" id="IPR005119">
    <property type="entry name" value="LysR_subst-bd"/>
</dbReference>
<organism evidence="6 7">
    <name type="scientific">Paenibacillus albidus</name>
    <dbReference type="NCBI Taxonomy" id="2041023"/>
    <lineage>
        <taxon>Bacteria</taxon>
        <taxon>Bacillati</taxon>
        <taxon>Bacillota</taxon>
        <taxon>Bacilli</taxon>
        <taxon>Bacillales</taxon>
        <taxon>Paenibacillaceae</taxon>
        <taxon>Paenibacillus</taxon>
    </lineage>
</organism>